<feature type="transmembrane region" description="Helical" evidence="4">
    <location>
        <begin position="364"/>
        <end position="387"/>
    </location>
</feature>
<keyword evidence="1 4" id="KW-0812">Transmembrane</keyword>
<dbReference type="Pfam" id="PF07690">
    <property type="entry name" value="MFS_1"/>
    <property type="match status" value="1"/>
</dbReference>
<name>A0ABT2AR22_9BURK</name>
<keyword evidence="7" id="KW-1185">Reference proteome</keyword>
<feature type="transmembrane region" description="Helical" evidence="4">
    <location>
        <begin position="166"/>
        <end position="191"/>
    </location>
</feature>
<dbReference type="PROSITE" id="PS50850">
    <property type="entry name" value="MFS"/>
    <property type="match status" value="1"/>
</dbReference>
<dbReference type="InterPro" id="IPR011701">
    <property type="entry name" value="MFS"/>
</dbReference>
<feature type="transmembrane region" description="Helical" evidence="4">
    <location>
        <begin position="309"/>
        <end position="327"/>
    </location>
</feature>
<evidence type="ECO:0000256" key="4">
    <source>
        <dbReference type="SAM" id="Phobius"/>
    </source>
</evidence>
<dbReference type="PANTHER" id="PTHR11360:SF284">
    <property type="entry name" value="EG:103B4.3 PROTEIN-RELATED"/>
    <property type="match status" value="1"/>
</dbReference>
<feature type="transmembrane region" description="Helical" evidence="4">
    <location>
        <begin position="333"/>
        <end position="357"/>
    </location>
</feature>
<evidence type="ECO:0000256" key="1">
    <source>
        <dbReference type="ARBA" id="ARBA00022692"/>
    </source>
</evidence>
<feature type="transmembrane region" description="Helical" evidence="4">
    <location>
        <begin position="47"/>
        <end position="68"/>
    </location>
</feature>
<comment type="caution">
    <text evidence="6">The sequence shown here is derived from an EMBL/GenBank/DDBJ whole genome shotgun (WGS) entry which is preliminary data.</text>
</comment>
<evidence type="ECO:0000313" key="7">
    <source>
        <dbReference type="Proteomes" id="UP001206572"/>
    </source>
</evidence>
<keyword evidence="2 4" id="KW-1133">Transmembrane helix</keyword>
<protein>
    <submittedName>
        <fullName evidence="6">MFS transporter</fullName>
    </submittedName>
</protein>
<keyword evidence="3 4" id="KW-0472">Membrane</keyword>
<dbReference type="Proteomes" id="UP001206572">
    <property type="component" value="Unassembled WGS sequence"/>
</dbReference>
<feature type="transmembrane region" description="Helical" evidence="4">
    <location>
        <begin position="142"/>
        <end position="160"/>
    </location>
</feature>
<dbReference type="EMBL" id="JANUHA010000017">
    <property type="protein sequence ID" value="MCS0598640.1"/>
    <property type="molecule type" value="Genomic_DNA"/>
</dbReference>
<feature type="domain" description="Major facilitator superfamily (MFS) profile" evidence="5">
    <location>
        <begin position="17"/>
        <end position="422"/>
    </location>
</feature>
<reference evidence="6 7" key="1">
    <citation type="submission" date="2022-08" db="EMBL/GenBank/DDBJ databases">
        <title>Reclassification of Massilia species as members of the genera Telluria, Duganella, Pseudoduganella, Mokoshia gen. nov. and Zemynaea gen. nov. using orthogonal and non-orthogonal genome-based approaches.</title>
        <authorList>
            <person name="Bowman J.P."/>
        </authorList>
    </citation>
    <scope>NUCLEOTIDE SEQUENCE [LARGE SCALE GENOMIC DNA]</scope>
    <source>
        <strain evidence="6 7">JCM 31661</strain>
    </source>
</reference>
<accession>A0ABT2AR22</accession>
<feature type="transmembrane region" description="Helical" evidence="4">
    <location>
        <begin position="108"/>
        <end position="130"/>
    </location>
</feature>
<feature type="transmembrane region" description="Helical" evidence="4">
    <location>
        <begin position="399"/>
        <end position="418"/>
    </location>
</feature>
<dbReference type="InterPro" id="IPR020846">
    <property type="entry name" value="MFS_dom"/>
</dbReference>
<evidence type="ECO:0000256" key="2">
    <source>
        <dbReference type="ARBA" id="ARBA00022989"/>
    </source>
</evidence>
<evidence type="ECO:0000313" key="6">
    <source>
        <dbReference type="EMBL" id="MCS0598640.1"/>
    </source>
</evidence>
<evidence type="ECO:0000259" key="5">
    <source>
        <dbReference type="PROSITE" id="PS50850"/>
    </source>
</evidence>
<dbReference type="RefSeq" id="WP_258829649.1">
    <property type="nucleotide sequence ID" value="NZ_JANUHA010000017.1"/>
</dbReference>
<dbReference type="PANTHER" id="PTHR11360">
    <property type="entry name" value="MONOCARBOXYLATE TRANSPORTER"/>
    <property type="match status" value="1"/>
</dbReference>
<organism evidence="6 7">
    <name type="scientific">Massilia agri</name>
    <dbReference type="NCBI Taxonomy" id="1886785"/>
    <lineage>
        <taxon>Bacteria</taxon>
        <taxon>Pseudomonadati</taxon>
        <taxon>Pseudomonadota</taxon>
        <taxon>Betaproteobacteria</taxon>
        <taxon>Burkholderiales</taxon>
        <taxon>Oxalobacteraceae</taxon>
        <taxon>Telluria group</taxon>
        <taxon>Massilia</taxon>
    </lineage>
</organism>
<feature type="transmembrane region" description="Helical" evidence="4">
    <location>
        <begin position="274"/>
        <end position="297"/>
    </location>
</feature>
<dbReference type="SUPFAM" id="SSF103473">
    <property type="entry name" value="MFS general substrate transporter"/>
    <property type="match status" value="1"/>
</dbReference>
<dbReference type="CDD" id="cd17355">
    <property type="entry name" value="MFS_YcxA_like"/>
    <property type="match status" value="1"/>
</dbReference>
<gene>
    <name evidence="6" type="ORF">NX780_20060</name>
</gene>
<dbReference type="Gene3D" id="1.20.1250.20">
    <property type="entry name" value="MFS general substrate transporter like domains"/>
    <property type="match status" value="2"/>
</dbReference>
<dbReference type="InterPro" id="IPR036259">
    <property type="entry name" value="MFS_trans_sf"/>
</dbReference>
<sequence>MTSTPAQPAMTPRAAWMLILAASAILMITMGARLTTGLFLSPINTSTGLGVATISFAMAVAQLMWGASQPVFGAIADKYGPARVIVIGGIMLAIGTAATPFMTSEWGLLLSMGILSAAGAGAGSFSILIGATAQRLPAERRAFASGFINAGGSFGQFVFAPLMQAIIASAGWVIAMLTMAATTLLTIPLALGMRGRRSLPPVATAASTPAAAATPAPGAAPAVPPPPGMTLTEQLRQAMRDRSYLCLHLGFFTCGFHIAFLVTHLPQEVALCGLSAGVSATALALIGLFNIAGSLAAGALANRFRMKSLLAVIYGSRAVIIVAYLLAPKTALTFYLFAGMLGFTWLATVPPTAGLVGKLFGMRYLATLFGLTLLSHQIGGFFGAWLGGLSFVRFGDYTWMWYADILLAIAAALVNLPIREQPVARPAALAAAKA</sequence>
<dbReference type="InterPro" id="IPR050327">
    <property type="entry name" value="Proton-linked_MCT"/>
</dbReference>
<evidence type="ECO:0000256" key="3">
    <source>
        <dbReference type="ARBA" id="ARBA00023136"/>
    </source>
</evidence>
<feature type="transmembrane region" description="Helical" evidence="4">
    <location>
        <begin position="244"/>
        <end position="262"/>
    </location>
</feature>
<proteinExistence type="predicted"/>
<feature type="transmembrane region" description="Helical" evidence="4">
    <location>
        <begin position="80"/>
        <end position="102"/>
    </location>
</feature>